<dbReference type="Proteomes" id="UP001611580">
    <property type="component" value="Unassembled WGS sequence"/>
</dbReference>
<feature type="transmembrane region" description="Helical" evidence="1">
    <location>
        <begin position="65"/>
        <end position="83"/>
    </location>
</feature>
<dbReference type="InterPro" id="IPR014729">
    <property type="entry name" value="Rossmann-like_a/b/a_fold"/>
</dbReference>
<keyword evidence="1" id="KW-1133">Transmembrane helix</keyword>
<dbReference type="RefSeq" id="WP_397404583.1">
    <property type="nucleotide sequence ID" value="NZ_JBIRYI010000006.1"/>
</dbReference>
<dbReference type="InterPro" id="IPR051599">
    <property type="entry name" value="Cell_Envelope_Assoc"/>
</dbReference>
<keyword evidence="4" id="KW-1185">Reference proteome</keyword>
<protein>
    <submittedName>
        <fullName evidence="3">YdcF family protein</fullName>
    </submittedName>
</protein>
<name>A0ABW7XK41_9MICO</name>
<evidence type="ECO:0000259" key="2">
    <source>
        <dbReference type="Pfam" id="PF02698"/>
    </source>
</evidence>
<dbReference type="Gene3D" id="3.40.50.620">
    <property type="entry name" value="HUPs"/>
    <property type="match status" value="1"/>
</dbReference>
<reference evidence="3 4" key="1">
    <citation type="submission" date="2024-10" db="EMBL/GenBank/DDBJ databases">
        <title>The Natural Products Discovery Center: Release of the First 8490 Sequenced Strains for Exploring Actinobacteria Biosynthetic Diversity.</title>
        <authorList>
            <person name="Kalkreuter E."/>
            <person name="Kautsar S.A."/>
            <person name="Yang D."/>
            <person name="Bader C.D."/>
            <person name="Teijaro C.N."/>
            <person name="Fluegel L."/>
            <person name="Davis C.M."/>
            <person name="Simpson J.R."/>
            <person name="Lauterbach L."/>
            <person name="Steele A.D."/>
            <person name="Gui C."/>
            <person name="Meng S."/>
            <person name="Li G."/>
            <person name="Viehrig K."/>
            <person name="Ye F."/>
            <person name="Su P."/>
            <person name="Kiefer A.F."/>
            <person name="Nichols A."/>
            <person name="Cepeda A.J."/>
            <person name="Yan W."/>
            <person name="Fan B."/>
            <person name="Jiang Y."/>
            <person name="Adhikari A."/>
            <person name="Zheng C.-J."/>
            <person name="Schuster L."/>
            <person name="Cowan T.M."/>
            <person name="Smanski M.J."/>
            <person name="Chevrette M.G."/>
            <person name="De Carvalho L.P.S."/>
            <person name="Shen B."/>
        </authorList>
    </citation>
    <scope>NUCLEOTIDE SEQUENCE [LARGE SCALE GENOMIC DNA]</scope>
    <source>
        <strain evidence="3 4">NPDC019481</strain>
    </source>
</reference>
<keyword evidence="1" id="KW-0812">Transmembrane</keyword>
<feature type="domain" description="DUF218" evidence="2">
    <location>
        <begin position="93"/>
        <end position="225"/>
    </location>
</feature>
<dbReference type="Pfam" id="PF02698">
    <property type="entry name" value="DUF218"/>
    <property type="match status" value="1"/>
</dbReference>
<proteinExistence type="predicted"/>
<dbReference type="PANTHER" id="PTHR30336:SF4">
    <property type="entry name" value="ENVELOPE BIOGENESIS FACTOR ELYC"/>
    <property type="match status" value="1"/>
</dbReference>
<keyword evidence="1" id="KW-0472">Membrane</keyword>
<evidence type="ECO:0000313" key="3">
    <source>
        <dbReference type="EMBL" id="MFI2487680.1"/>
    </source>
</evidence>
<dbReference type="PANTHER" id="PTHR30336">
    <property type="entry name" value="INNER MEMBRANE PROTEIN, PROBABLE PERMEASE"/>
    <property type="match status" value="1"/>
</dbReference>
<dbReference type="InterPro" id="IPR003848">
    <property type="entry name" value="DUF218"/>
</dbReference>
<dbReference type="CDD" id="cd06259">
    <property type="entry name" value="YdcF-like"/>
    <property type="match status" value="1"/>
</dbReference>
<feature type="transmembrane region" description="Helical" evidence="1">
    <location>
        <begin position="29"/>
        <end position="45"/>
    </location>
</feature>
<gene>
    <name evidence="3" type="ORF">ACH47X_12255</name>
</gene>
<comment type="caution">
    <text evidence="3">The sequence shown here is derived from an EMBL/GenBank/DDBJ whole genome shotgun (WGS) entry which is preliminary data.</text>
</comment>
<dbReference type="EMBL" id="JBIRYI010000006">
    <property type="protein sequence ID" value="MFI2487680.1"/>
    <property type="molecule type" value="Genomic_DNA"/>
</dbReference>
<evidence type="ECO:0000256" key="1">
    <source>
        <dbReference type="SAM" id="Phobius"/>
    </source>
</evidence>
<evidence type="ECO:0000313" key="4">
    <source>
        <dbReference type="Proteomes" id="UP001611580"/>
    </source>
</evidence>
<sequence>MKILFTVAGTLLICDALLVASVISVNTGVIAAFAVGVVYLLYGLFHEKIRARTGSGSPKVLRISLLVANAAIILAISSVAALGRVDTVSYDEDAVIVLGTAIKGEAVTPALRERLETAVEYHEANPDALVVVSGGQGPGESVTEALAMRRFLVSRGIPESAILMEGRSTSTHENFVLTKSLLDARLGERYSTVFVTNDYHVFRANELSRIAGLDSASLHAATPWYTVPVDYVRESLAVVKLLLLRE</sequence>
<organism evidence="3 4">
    <name type="scientific">Promicromonospora kroppenstedtii</name>
    <dbReference type="NCBI Taxonomy" id="440482"/>
    <lineage>
        <taxon>Bacteria</taxon>
        <taxon>Bacillati</taxon>
        <taxon>Actinomycetota</taxon>
        <taxon>Actinomycetes</taxon>
        <taxon>Micrococcales</taxon>
        <taxon>Promicromonosporaceae</taxon>
        <taxon>Promicromonospora</taxon>
    </lineage>
</organism>
<accession>A0ABW7XK41</accession>